<gene>
    <name evidence="2" type="ORF">E6K74_08085</name>
</gene>
<dbReference type="AlphaFoldDB" id="A0A538SR59"/>
<evidence type="ECO:0008006" key="4">
    <source>
        <dbReference type="Google" id="ProtNLM"/>
    </source>
</evidence>
<evidence type="ECO:0000313" key="3">
    <source>
        <dbReference type="Proteomes" id="UP000319829"/>
    </source>
</evidence>
<protein>
    <recommendedName>
        <fullName evidence="4">Esterase-like activity of phytase family protein</fullName>
    </recommendedName>
</protein>
<dbReference type="Proteomes" id="UP000319829">
    <property type="component" value="Unassembled WGS sequence"/>
</dbReference>
<proteinExistence type="predicted"/>
<feature type="chain" id="PRO_5021732142" description="Esterase-like activity of phytase family protein" evidence="1">
    <location>
        <begin position="28"/>
        <end position="480"/>
    </location>
</feature>
<evidence type="ECO:0000313" key="2">
    <source>
        <dbReference type="EMBL" id="TMQ53875.1"/>
    </source>
</evidence>
<sequence>MSKRGRSITRRVRAALLLLSVAYSGCAGTSQVRSTAGPGMGFLTPAAAMVRPLRTGVTIKPILTAGDTLFSSHPGAPPFIFAGRVGGLGVRDRGDGTAEVYASHDDAWLENVEGSAVSRLVLDLRNNGILAADYLLRPDRGYTGLAHAALLDARVGFLRPSFVVNERGSRLRTRSPLVAAIDAMGEQIHDLPWLGAMRHKSTAALPTTGGKLLVVMTGGSLGQTGDQLYLYVANSDTDVLTGNGQLYVFRADPAQVPLSGRNASRLRRGLPVSGTFVPVDAVAARSPVTLEPLVQQLGCLNFVRLEGIAIDRERLNAFYFTDRLGFGSNGILQTAAGGGRLYHMTLDDFDPTRVENLEVLLDASEGDDLFRPSSIDTDGRSLMIQEYPAAHGIHPSRILRYDLRSHTLEAVAECVERDSRGRLVPRGVGGEWEPSGITSVGDLLGEDTWLLTVQAHTLRALQSSGRWGEGGQLLLLRGGR</sequence>
<comment type="caution">
    <text evidence="2">The sequence shown here is derived from an EMBL/GenBank/DDBJ whole genome shotgun (WGS) entry which is preliminary data.</text>
</comment>
<reference evidence="2 3" key="1">
    <citation type="journal article" date="2019" name="Nat. Microbiol.">
        <title>Mediterranean grassland soil C-N compound turnover is dependent on rainfall and depth, and is mediated by genomically divergent microorganisms.</title>
        <authorList>
            <person name="Diamond S."/>
            <person name="Andeer P.F."/>
            <person name="Li Z."/>
            <person name="Crits-Christoph A."/>
            <person name="Burstein D."/>
            <person name="Anantharaman K."/>
            <person name="Lane K.R."/>
            <person name="Thomas B.C."/>
            <person name="Pan C."/>
            <person name="Northen T.R."/>
            <person name="Banfield J.F."/>
        </authorList>
    </citation>
    <scope>NUCLEOTIDE SEQUENCE [LARGE SCALE GENOMIC DNA]</scope>
    <source>
        <strain evidence="2">WS_4</strain>
    </source>
</reference>
<organism evidence="2 3">
    <name type="scientific">Eiseniibacteriota bacterium</name>
    <dbReference type="NCBI Taxonomy" id="2212470"/>
    <lineage>
        <taxon>Bacteria</taxon>
        <taxon>Candidatus Eiseniibacteriota</taxon>
    </lineage>
</organism>
<keyword evidence="1" id="KW-0732">Signal</keyword>
<dbReference type="EMBL" id="VBOU01000079">
    <property type="protein sequence ID" value="TMQ53875.1"/>
    <property type="molecule type" value="Genomic_DNA"/>
</dbReference>
<accession>A0A538SR59</accession>
<name>A0A538SR59_UNCEI</name>
<feature type="signal peptide" evidence="1">
    <location>
        <begin position="1"/>
        <end position="27"/>
    </location>
</feature>
<evidence type="ECO:0000256" key="1">
    <source>
        <dbReference type="SAM" id="SignalP"/>
    </source>
</evidence>